<feature type="non-terminal residue" evidence="2">
    <location>
        <position position="1"/>
    </location>
</feature>
<dbReference type="AlphaFoldDB" id="A0A3P7IBK7"/>
<organism evidence="2 3">
    <name type="scientific">Strongylus vulgaris</name>
    <name type="common">Blood worm</name>
    <dbReference type="NCBI Taxonomy" id="40348"/>
    <lineage>
        <taxon>Eukaryota</taxon>
        <taxon>Metazoa</taxon>
        <taxon>Ecdysozoa</taxon>
        <taxon>Nematoda</taxon>
        <taxon>Chromadorea</taxon>
        <taxon>Rhabditida</taxon>
        <taxon>Rhabditina</taxon>
        <taxon>Rhabditomorpha</taxon>
        <taxon>Strongyloidea</taxon>
        <taxon>Strongylidae</taxon>
        <taxon>Strongylus</taxon>
    </lineage>
</organism>
<gene>
    <name evidence="2" type="ORF">SVUK_LOCUS261</name>
</gene>
<feature type="compositionally biased region" description="Basic and acidic residues" evidence="1">
    <location>
        <begin position="25"/>
        <end position="38"/>
    </location>
</feature>
<evidence type="ECO:0000313" key="2">
    <source>
        <dbReference type="EMBL" id="VDM65263.1"/>
    </source>
</evidence>
<sequence length="212" mass="23457">RIVAETLDSPATSSGVDISNQSVGKEYKEQSKELRETSEEVVANVGEGRDAPKRVFPKRRKNRNKDEDSVKTEHTIYERRKKAQRGSTIINSPQKTQSCIDDLEKAVEAPEIEGKRKSLFDSVREWFEEQCTQRQNGEALNTQSSSSFKKSKSKALFSCEGGPSAKHKLLSEKTARSPSASIIINKESLEVNVCAGPNDSDSVPEPASNQKA</sequence>
<feature type="region of interest" description="Disordered" evidence="1">
    <location>
        <begin position="1"/>
        <end position="98"/>
    </location>
</feature>
<protein>
    <submittedName>
        <fullName evidence="2">Uncharacterized protein</fullName>
    </submittedName>
</protein>
<evidence type="ECO:0000256" key="1">
    <source>
        <dbReference type="SAM" id="MobiDB-lite"/>
    </source>
</evidence>
<feature type="region of interest" description="Disordered" evidence="1">
    <location>
        <begin position="134"/>
        <end position="178"/>
    </location>
</feature>
<reference evidence="2 3" key="1">
    <citation type="submission" date="2018-11" db="EMBL/GenBank/DDBJ databases">
        <authorList>
            <consortium name="Pathogen Informatics"/>
        </authorList>
    </citation>
    <scope>NUCLEOTIDE SEQUENCE [LARGE SCALE GENOMIC DNA]</scope>
</reference>
<feature type="compositionally biased region" description="Polar residues" evidence="1">
    <location>
        <begin position="9"/>
        <end position="23"/>
    </location>
</feature>
<dbReference type="Proteomes" id="UP000270094">
    <property type="component" value="Unassembled WGS sequence"/>
</dbReference>
<dbReference type="EMBL" id="UYYB01000393">
    <property type="protein sequence ID" value="VDM65263.1"/>
    <property type="molecule type" value="Genomic_DNA"/>
</dbReference>
<feature type="compositionally biased region" description="Polar residues" evidence="1">
    <location>
        <begin position="85"/>
        <end position="98"/>
    </location>
</feature>
<accession>A0A3P7IBK7</accession>
<proteinExistence type="predicted"/>
<dbReference type="OrthoDB" id="10632173at2759"/>
<keyword evidence="3" id="KW-1185">Reference proteome</keyword>
<name>A0A3P7IBK7_STRVU</name>
<feature type="compositionally biased region" description="Polar residues" evidence="1">
    <location>
        <begin position="134"/>
        <end position="143"/>
    </location>
</feature>
<evidence type="ECO:0000313" key="3">
    <source>
        <dbReference type="Proteomes" id="UP000270094"/>
    </source>
</evidence>
<feature type="compositionally biased region" description="Basic and acidic residues" evidence="1">
    <location>
        <begin position="64"/>
        <end position="78"/>
    </location>
</feature>